<keyword evidence="2" id="KW-1185">Reference proteome</keyword>
<name>A0A841HIJ6_9GAMM</name>
<comment type="caution">
    <text evidence="1">The sequence shown here is derived from an EMBL/GenBank/DDBJ whole genome shotgun (WGS) entry which is preliminary data.</text>
</comment>
<reference evidence="1 2" key="1">
    <citation type="submission" date="2020-08" db="EMBL/GenBank/DDBJ databases">
        <title>Genomic Encyclopedia of Type Strains, Phase IV (KMG-IV): sequencing the most valuable type-strain genomes for metagenomic binning, comparative biology and taxonomic classification.</title>
        <authorList>
            <person name="Goeker M."/>
        </authorList>
    </citation>
    <scope>NUCLEOTIDE SEQUENCE [LARGE SCALE GENOMIC DNA]</scope>
    <source>
        <strain evidence="1 2">DSM 26723</strain>
    </source>
</reference>
<dbReference type="EMBL" id="JACHHZ010000001">
    <property type="protein sequence ID" value="MBB6091992.1"/>
    <property type="molecule type" value="Genomic_DNA"/>
</dbReference>
<sequence>MLLLATGLAFQSAHAEGGRDNVRLSWGHSSETDLTTAVWGDYEASEEGEYMIAGSWGRQLSPAMFGWPIELTGNVGLQWVNSHGLQDDGYGINAYIKAHYSWRLPWTQKRVRFGLGEGLSYLTEIPLAEQRDFLKKGEDVTSEKLMNYVEWTIDVPLRQFGPLDNLISKEIDEVYFGFFIFHRSSVFGLFAETKGGINFMGFGFEARY</sequence>
<dbReference type="RefSeq" id="WP_184329754.1">
    <property type="nucleotide sequence ID" value="NZ_JACHHZ010000001.1"/>
</dbReference>
<proteinExistence type="predicted"/>
<protein>
    <submittedName>
        <fullName evidence="1">Uncharacterized protein</fullName>
    </submittedName>
</protein>
<gene>
    <name evidence="1" type="ORF">HNQ60_000838</name>
</gene>
<evidence type="ECO:0000313" key="2">
    <source>
        <dbReference type="Proteomes" id="UP000588068"/>
    </source>
</evidence>
<dbReference type="Proteomes" id="UP000588068">
    <property type="component" value="Unassembled WGS sequence"/>
</dbReference>
<organism evidence="1 2">
    <name type="scientific">Povalibacter uvarum</name>
    <dbReference type="NCBI Taxonomy" id="732238"/>
    <lineage>
        <taxon>Bacteria</taxon>
        <taxon>Pseudomonadati</taxon>
        <taxon>Pseudomonadota</taxon>
        <taxon>Gammaproteobacteria</taxon>
        <taxon>Steroidobacterales</taxon>
        <taxon>Steroidobacteraceae</taxon>
        <taxon>Povalibacter</taxon>
    </lineage>
</organism>
<evidence type="ECO:0000313" key="1">
    <source>
        <dbReference type="EMBL" id="MBB6091992.1"/>
    </source>
</evidence>
<dbReference type="AlphaFoldDB" id="A0A841HIJ6"/>
<accession>A0A841HIJ6</accession>